<evidence type="ECO:0000313" key="1">
    <source>
        <dbReference type="EnsemblPlants" id="OPUNC01G08230.1"/>
    </source>
</evidence>
<dbReference type="Proteomes" id="UP000026962">
    <property type="component" value="Chromosome 1"/>
</dbReference>
<dbReference type="Gramene" id="OPUNC01G08230.1">
    <property type="protein sequence ID" value="OPUNC01G08230.1"/>
    <property type="gene ID" value="OPUNC01G08230"/>
</dbReference>
<dbReference type="AlphaFoldDB" id="A0A0E0JG15"/>
<proteinExistence type="predicted"/>
<sequence length="68" mass="7815">MPSAWCPQCTSRKSSVAAGKKNAAKNPFRFSFTREEIHYPVLQTKKHKSREGAGPLFMKPMLHFDKFM</sequence>
<protein>
    <submittedName>
        <fullName evidence="1">Uncharacterized protein</fullName>
    </submittedName>
</protein>
<dbReference type="HOGENOM" id="CLU_2798364_0_0_1"/>
<dbReference type="EnsemblPlants" id="OPUNC01G08230.1">
    <property type="protein sequence ID" value="OPUNC01G08230.1"/>
    <property type="gene ID" value="OPUNC01G08230"/>
</dbReference>
<keyword evidence="2" id="KW-1185">Reference proteome</keyword>
<organism evidence="1">
    <name type="scientific">Oryza punctata</name>
    <name type="common">Red rice</name>
    <dbReference type="NCBI Taxonomy" id="4537"/>
    <lineage>
        <taxon>Eukaryota</taxon>
        <taxon>Viridiplantae</taxon>
        <taxon>Streptophyta</taxon>
        <taxon>Embryophyta</taxon>
        <taxon>Tracheophyta</taxon>
        <taxon>Spermatophyta</taxon>
        <taxon>Magnoliopsida</taxon>
        <taxon>Liliopsida</taxon>
        <taxon>Poales</taxon>
        <taxon>Poaceae</taxon>
        <taxon>BOP clade</taxon>
        <taxon>Oryzoideae</taxon>
        <taxon>Oryzeae</taxon>
        <taxon>Oryzinae</taxon>
        <taxon>Oryza</taxon>
    </lineage>
</organism>
<reference evidence="1" key="2">
    <citation type="submission" date="2018-05" db="EMBL/GenBank/DDBJ databases">
        <title>OpunRS2 (Oryza punctata Reference Sequence Version 2).</title>
        <authorList>
            <person name="Zhang J."/>
            <person name="Kudrna D."/>
            <person name="Lee S."/>
            <person name="Talag J."/>
            <person name="Welchert J."/>
            <person name="Wing R.A."/>
        </authorList>
    </citation>
    <scope>NUCLEOTIDE SEQUENCE [LARGE SCALE GENOMIC DNA]</scope>
</reference>
<evidence type="ECO:0000313" key="2">
    <source>
        <dbReference type="Proteomes" id="UP000026962"/>
    </source>
</evidence>
<name>A0A0E0JG15_ORYPU</name>
<reference evidence="1" key="1">
    <citation type="submission" date="2015-04" db="UniProtKB">
        <authorList>
            <consortium name="EnsemblPlants"/>
        </authorList>
    </citation>
    <scope>IDENTIFICATION</scope>
</reference>
<accession>A0A0E0JG15</accession>